<dbReference type="AlphaFoldDB" id="A0A845BC94"/>
<keyword evidence="4" id="KW-1185">Reference proteome</keyword>
<protein>
    <submittedName>
        <fullName evidence="3">DDE domain-containing protein</fullName>
    </submittedName>
</protein>
<proteinExistence type="predicted"/>
<reference evidence="3 4" key="1">
    <citation type="submission" date="2019-03" db="EMBL/GenBank/DDBJ databases">
        <title>Roseomonas sp. a novel Roseomonas species isolated from Sea whip Gorgonian.</title>
        <authorList>
            <person name="Li F."/>
            <person name="Pan X."/>
            <person name="Huang S."/>
            <person name="Li Z."/>
            <person name="Meng B."/>
        </authorList>
    </citation>
    <scope>NUCLEOTIDE SEQUENCE [LARGE SCALE GENOMIC DNA]</scope>
    <source>
        <strain evidence="3 4">M0104</strain>
    </source>
</reference>
<evidence type="ECO:0000313" key="3">
    <source>
        <dbReference type="EMBL" id="MXP65203.1"/>
    </source>
</evidence>
<sequence length="170" mass="19147">MLPASGDRPEWRSGRHHAERASRHGGGQGFFRSARLVTGLVPDKVTTDGHGSYPRAIRSTLGKGVTHRTGVYKDKGLEQDHRGIKGRIRCRRGFKSFVSAERFSRRYDELRNHFRPRRSGGRQHQPACDCTSGARADRSQKLLTKFRTEKGEHFCSPSMCLPINNGCEAQ</sequence>
<feature type="region of interest" description="Disordered" evidence="1">
    <location>
        <begin position="1"/>
        <end position="29"/>
    </location>
</feature>
<evidence type="ECO:0000313" key="4">
    <source>
        <dbReference type="Proteomes" id="UP000460715"/>
    </source>
</evidence>
<organism evidence="3 4">
    <name type="scientific">Teichococcus coralli</name>
    <dbReference type="NCBI Taxonomy" id="2545983"/>
    <lineage>
        <taxon>Bacteria</taxon>
        <taxon>Pseudomonadati</taxon>
        <taxon>Pseudomonadota</taxon>
        <taxon>Alphaproteobacteria</taxon>
        <taxon>Acetobacterales</taxon>
        <taxon>Roseomonadaceae</taxon>
        <taxon>Roseomonas</taxon>
    </lineage>
</organism>
<dbReference type="OrthoDB" id="7281055at2"/>
<name>A0A845BC94_9PROT</name>
<dbReference type="Proteomes" id="UP000460715">
    <property type="component" value="Unassembled WGS sequence"/>
</dbReference>
<dbReference type="InterPro" id="IPR032874">
    <property type="entry name" value="DDE_dom"/>
</dbReference>
<evidence type="ECO:0000256" key="1">
    <source>
        <dbReference type="SAM" id="MobiDB-lite"/>
    </source>
</evidence>
<evidence type="ECO:0000259" key="2">
    <source>
        <dbReference type="Pfam" id="PF13610"/>
    </source>
</evidence>
<dbReference type="Pfam" id="PF13610">
    <property type="entry name" value="DDE_Tnp_IS240"/>
    <property type="match status" value="1"/>
</dbReference>
<feature type="domain" description="DDE" evidence="2">
    <location>
        <begin position="29"/>
        <end position="115"/>
    </location>
</feature>
<dbReference type="EMBL" id="SNVJ01000019">
    <property type="protein sequence ID" value="MXP65203.1"/>
    <property type="molecule type" value="Genomic_DNA"/>
</dbReference>
<accession>A0A845BC94</accession>
<comment type="caution">
    <text evidence="3">The sequence shown here is derived from an EMBL/GenBank/DDBJ whole genome shotgun (WGS) entry which is preliminary data.</text>
</comment>
<gene>
    <name evidence="3" type="ORF">E0493_17800</name>
</gene>